<gene>
    <name evidence="1" type="ORF">PGT21_015872</name>
</gene>
<dbReference type="Proteomes" id="UP000324748">
    <property type="component" value="Unassembled WGS sequence"/>
</dbReference>
<proteinExistence type="predicted"/>
<accession>A0A5B0Q307</accession>
<reference evidence="1 2" key="1">
    <citation type="submission" date="2019-05" db="EMBL/GenBank/DDBJ databases">
        <title>Emergence of the Ug99 lineage of the wheat stem rust pathogen through somatic hybridization.</title>
        <authorList>
            <person name="Li F."/>
            <person name="Upadhyaya N.M."/>
            <person name="Sperschneider J."/>
            <person name="Matny O."/>
            <person name="Nguyen-Phuc H."/>
            <person name="Mago R."/>
            <person name="Raley C."/>
            <person name="Miller M.E."/>
            <person name="Silverstein K.A.T."/>
            <person name="Henningsen E."/>
            <person name="Hirsch C.D."/>
            <person name="Visser B."/>
            <person name="Pretorius Z.A."/>
            <person name="Steffenson B.J."/>
            <person name="Schwessinger B."/>
            <person name="Dodds P.N."/>
            <person name="Figueroa M."/>
        </authorList>
    </citation>
    <scope>NUCLEOTIDE SEQUENCE [LARGE SCALE GENOMIC DNA]</scope>
    <source>
        <strain evidence="1">21-0</strain>
    </source>
</reference>
<protein>
    <submittedName>
        <fullName evidence="1">Uncharacterized protein</fullName>
    </submittedName>
</protein>
<evidence type="ECO:0000313" key="2">
    <source>
        <dbReference type="Proteomes" id="UP000324748"/>
    </source>
</evidence>
<comment type="caution">
    <text evidence="1">The sequence shown here is derived from an EMBL/GenBank/DDBJ whole genome shotgun (WGS) entry which is preliminary data.</text>
</comment>
<sequence length="100" mass="11465">MKIDGQERTRFSVGLIHLSLNITTLLHPYNSNTPLHSQPHCSMICESTQYTRNLIGTQLAATHPYSQPRQLITTQHRTPHHCINLNGQLVISPFEFQQDF</sequence>
<keyword evidence="2" id="KW-1185">Reference proteome</keyword>
<organism evidence="1 2">
    <name type="scientific">Puccinia graminis f. sp. tritici</name>
    <dbReference type="NCBI Taxonomy" id="56615"/>
    <lineage>
        <taxon>Eukaryota</taxon>
        <taxon>Fungi</taxon>
        <taxon>Dikarya</taxon>
        <taxon>Basidiomycota</taxon>
        <taxon>Pucciniomycotina</taxon>
        <taxon>Pucciniomycetes</taxon>
        <taxon>Pucciniales</taxon>
        <taxon>Pucciniaceae</taxon>
        <taxon>Puccinia</taxon>
    </lineage>
</organism>
<dbReference type="EMBL" id="VSWC01000029">
    <property type="protein sequence ID" value="KAA1107498.1"/>
    <property type="molecule type" value="Genomic_DNA"/>
</dbReference>
<dbReference type="AlphaFoldDB" id="A0A5B0Q307"/>
<name>A0A5B0Q307_PUCGR</name>
<evidence type="ECO:0000313" key="1">
    <source>
        <dbReference type="EMBL" id="KAA1107498.1"/>
    </source>
</evidence>